<dbReference type="Pfam" id="PF05007">
    <property type="entry name" value="Mannosyl_trans"/>
    <property type="match status" value="1"/>
</dbReference>
<dbReference type="GO" id="GO:0006506">
    <property type="term" value="P:GPI anchor biosynthetic process"/>
    <property type="evidence" value="ECO:0007669"/>
    <property type="project" value="UniProtKB-UniPathway"/>
</dbReference>
<dbReference type="InterPro" id="IPR007704">
    <property type="entry name" value="PIG-M"/>
</dbReference>
<dbReference type="Proteomes" id="UP000305067">
    <property type="component" value="Unassembled WGS sequence"/>
</dbReference>
<gene>
    <name evidence="14" type="ORF">BDV98DRAFT_647020</name>
</gene>
<evidence type="ECO:0000256" key="2">
    <source>
        <dbReference type="ARBA" id="ARBA00004687"/>
    </source>
</evidence>
<comment type="function">
    <text evidence="12 13">Mannosyltransferase involved in glycosylphosphatidylinositol-anchor biosynthesis. Transfers the first alpha-1,4-mannose to GlcN-acyl-PI during GPI precursor assembly. Required for cell wall integrity.</text>
</comment>
<dbReference type="GO" id="GO:0051751">
    <property type="term" value="F:alpha-1,4-mannosyltransferase activity"/>
    <property type="evidence" value="ECO:0007669"/>
    <property type="project" value="InterPro"/>
</dbReference>
<evidence type="ECO:0000256" key="11">
    <source>
        <dbReference type="ARBA" id="ARBA00023136"/>
    </source>
</evidence>
<feature type="transmembrane region" description="Helical" evidence="13">
    <location>
        <begin position="325"/>
        <end position="343"/>
    </location>
</feature>
<evidence type="ECO:0000256" key="8">
    <source>
        <dbReference type="ARBA" id="ARBA00022692"/>
    </source>
</evidence>
<feature type="transmembrane region" description="Helical" evidence="13">
    <location>
        <begin position="252"/>
        <end position="271"/>
    </location>
</feature>
<organism evidence="14 15">
    <name type="scientific">Pterulicium gracile</name>
    <dbReference type="NCBI Taxonomy" id="1884261"/>
    <lineage>
        <taxon>Eukaryota</taxon>
        <taxon>Fungi</taxon>
        <taxon>Dikarya</taxon>
        <taxon>Basidiomycota</taxon>
        <taxon>Agaricomycotina</taxon>
        <taxon>Agaricomycetes</taxon>
        <taxon>Agaricomycetidae</taxon>
        <taxon>Agaricales</taxon>
        <taxon>Pleurotineae</taxon>
        <taxon>Pterulaceae</taxon>
        <taxon>Pterulicium</taxon>
    </lineage>
</organism>
<evidence type="ECO:0000256" key="12">
    <source>
        <dbReference type="ARBA" id="ARBA00025399"/>
    </source>
</evidence>
<comment type="caution">
    <text evidence="13">Lacks conserved residue(s) required for the propagation of feature annotation.</text>
</comment>
<keyword evidence="6 13" id="KW-0328">Glycosyltransferase</keyword>
<evidence type="ECO:0000256" key="7">
    <source>
        <dbReference type="ARBA" id="ARBA00022679"/>
    </source>
</evidence>
<dbReference type="STRING" id="1884261.A0A5C3R7R2"/>
<evidence type="ECO:0000313" key="14">
    <source>
        <dbReference type="EMBL" id="TFL07424.1"/>
    </source>
</evidence>
<keyword evidence="9 13" id="KW-0256">Endoplasmic reticulum</keyword>
<feature type="transmembrane region" description="Helical" evidence="13">
    <location>
        <begin position="350"/>
        <end position="374"/>
    </location>
</feature>
<evidence type="ECO:0000256" key="6">
    <source>
        <dbReference type="ARBA" id="ARBA00022676"/>
    </source>
</evidence>
<dbReference type="OrthoDB" id="1741594at2759"/>
<keyword evidence="15" id="KW-1185">Reference proteome</keyword>
<name>A0A5C3R7R2_9AGAR</name>
<feature type="transmembrane region" description="Helical" evidence="13">
    <location>
        <begin position="215"/>
        <end position="231"/>
    </location>
</feature>
<protein>
    <recommendedName>
        <fullName evidence="4 13">GPI mannosyltransferase 1</fullName>
        <ecNumber evidence="13">2.4.1.-</ecNumber>
    </recommendedName>
    <alternativeName>
        <fullName evidence="13">GPI mannosyltransferase I</fullName>
    </alternativeName>
</protein>
<keyword evidence="8 13" id="KW-0812">Transmembrane</keyword>
<comment type="pathway">
    <text evidence="2 13">Glycolipid biosynthesis; glycosylphosphatidylinositol-anchor biosynthesis.</text>
</comment>
<comment type="similarity">
    <text evidence="3 13">Belongs to the PIGM family.</text>
</comment>
<evidence type="ECO:0000256" key="1">
    <source>
        <dbReference type="ARBA" id="ARBA00004477"/>
    </source>
</evidence>
<dbReference type="EMBL" id="ML178814">
    <property type="protein sequence ID" value="TFL07424.1"/>
    <property type="molecule type" value="Genomic_DNA"/>
</dbReference>
<dbReference type="AlphaFoldDB" id="A0A5C3R7R2"/>
<keyword evidence="10 13" id="KW-1133">Transmembrane helix</keyword>
<evidence type="ECO:0000256" key="3">
    <source>
        <dbReference type="ARBA" id="ARBA00011071"/>
    </source>
</evidence>
<keyword evidence="5 13" id="KW-0337">GPI-anchor biosynthesis</keyword>
<dbReference type="UniPathway" id="UPA00196"/>
<dbReference type="GO" id="GO:1990529">
    <property type="term" value="C:glycosylphosphatidylinositol-mannosyltransferase I complex"/>
    <property type="evidence" value="ECO:0007669"/>
    <property type="project" value="TreeGrafter"/>
</dbReference>
<dbReference type="PANTHER" id="PTHR12886">
    <property type="entry name" value="PIG-M MANNOSYLTRANSFERASE"/>
    <property type="match status" value="1"/>
</dbReference>
<accession>A0A5C3R7R2</accession>
<sequence length="449" mass="50783">MIAVPSAYRLLCMSTIKHGSSTTSRVPSFTTLLCISVLLRVALIKYSEWHDARSTVKYTDVDYRVFSDAAKSVYAPLEGAFAQGPWGSAFSIGDPYTRETYRYTPLLAFLVTPNHWLHPSFGKYLFAACDILNGFLIHRLLLSKILPRIYDTPKPELATVFSAAHLLNPLVFSISTRGSAESILATFVLGTLYTAMDGRWDWAAVMLGLSVHWKIYPFIYGVACVSVLSNAPTSASLPAQILSMFNWRSARFFGISVMSFLSLGAGCYLIWGYPFLYETYLYHLHRLDHRHNFSPFFYLIYLTYPDPARGIEAVSLWRAVLRSPLISFFPQMILTVLQGLLFARKIKDLPFAWLAQTIVFVVFNKVCTSQYFLWYTLFLPLVLPTLSATSGRQLFWLALWIGSQALWLGEAYQLEFLGGEVFRGVWARGLVYVGSHTWVLGQLIEGYNG</sequence>
<reference evidence="14 15" key="1">
    <citation type="journal article" date="2019" name="Nat. Ecol. Evol.">
        <title>Megaphylogeny resolves global patterns of mushroom evolution.</title>
        <authorList>
            <person name="Varga T."/>
            <person name="Krizsan K."/>
            <person name="Foldi C."/>
            <person name="Dima B."/>
            <person name="Sanchez-Garcia M."/>
            <person name="Sanchez-Ramirez S."/>
            <person name="Szollosi G.J."/>
            <person name="Szarkandi J.G."/>
            <person name="Papp V."/>
            <person name="Albert L."/>
            <person name="Andreopoulos W."/>
            <person name="Angelini C."/>
            <person name="Antonin V."/>
            <person name="Barry K.W."/>
            <person name="Bougher N.L."/>
            <person name="Buchanan P."/>
            <person name="Buyck B."/>
            <person name="Bense V."/>
            <person name="Catcheside P."/>
            <person name="Chovatia M."/>
            <person name="Cooper J."/>
            <person name="Damon W."/>
            <person name="Desjardin D."/>
            <person name="Finy P."/>
            <person name="Geml J."/>
            <person name="Haridas S."/>
            <person name="Hughes K."/>
            <person name="Justo A."/>
            <person name="Karasinski D."/>
            <person name="Kautmanova I."/>
            <person name="Kiss B."/>
            <person name="Kocsube S."/>
            <person name="Kotiranta H."/>
            <person name="LaButti K.M."/>
            <person name="Lechner B.E."/>
            <person name="Liimatainen K."/>
            <person name="Lipzen A."/>
            <person name="Lukacs Z."/>
            <person name="Mihaltcheva S."/>
            <person name="Morgado L.N."/>
            <person name="Niskanen T."/>
            <person name="Noordeloos M.E."/>
            <person name="Ohm R.A."/>
            <person name="Ortiz-Santana B."/>
            <person name="Ovrebo C."/>
            <person name="Racz N."/>
            <person name="Riley R."/>
            <person name="Savchenko A."/>
            <person name="Shiryaev A."/>
            <person name="Soop K."/>
            <person name="Spirin V."/>
            <person name="Szebenyi C."/>
            <person name="Tomsovsky M."/>
            <person name="Tulloss R.E."/>
            <person name="Uehling J."/>
            <person name="Grigoriev I.V."/>
            <person name="Vagvolgyi C."/>
            <person name="Papp T."/>
            <person name="Martin F.M."/>
            <person name="Miettinen O."/>
            <person name="Hibbett D.S."/>
            <person name="Nagy L.G."/>
        </authorList>
    </citation>
    <scope>NUCLEOTIDE SEQUENCE [LARGE SCALE GENOMIC DNA]</scope>
    <source>
        <strain evidence="14 15">CBS 309.79</strain>
    </source>
</reference>
<keyword evidence="11 13" id="KW-0472">Membrane</keyword>
<dbReference type="GO" id="GO:0004376">
    <property type="term" value="F:GPI mannosyltransferase activity"/>
    <property type="evidence" value="ECO:0007669"/>
    <property type="project" value="InterPro"/>
</dbReference>
<evidence type="ECO:0000256" key="13">
    <source>
        <dbReference type="RuleBase" id="RU365064"/>
    </source>
</evidence>
<dbReference type="PANTHER" id="PTHR12886:SF0">
    <property type="entry name" value="GPI MANNOSYLTRANSFERASE 1"/>
    <property type="match status" value="1"/>
</dbReference>
<dbReference type="GO" id="GO:0005789">
    <property type="term" value="C:endoplasmic reticulum membrane"/>
    <property type="evidence" value="ECO:0007669"/>
    <property type="project" value="UniProtKB-SubCell"/>
</dbReference>
<evidence type="ECO:0000313" key="15">
    <source>
        <dbReference type="Proteomes" id="UP000305067"/>
    </source>
</evidence>
<keyword evidence="7 13" id="KW-0808">Transferase</keyword>
<dbReference type="EC" id="2.4.1.-" evidence="13"/>
<evidence type="ECO:0000256" key="5">
    <source>
        <dbReference type="ARBA" id="ARBA00022502"/>
    </source>
</evidence>
<proteinExistence type="inferred from homology"/>
<evidence type="ECO:0000256" key="10">
    <source>
        <dbReference type="ARBA" id="ARBA00022989"/>
    </source>
</evidence>
<comment type="subcellular location">
    <subcellularLocation>
        <location evidence="1 13">Endoplasmic reticulum membrane</location>
        <topology evidence="1 13">Multi-pass membrane protein</topology>
    </subcellularLocation>
</comment>
<evidence type="ECO:0000256" key="9">
    <source>
        <dbReference type="ARBA" id="ARBA00022824"/>
    </source>
</evidence>
<evidence type="ECO:0000256" key="4">
    <source>
        <dbReference type="ARBA" id="ARBA00013797"/>
    </source>
</evidence>